<reference evidence="2 3" key="1">
    <citation type="journal article" date="2017" name="Curr. Biol.">
        <title>Genome architecture and evolution of a unichromosomal asexual nematode.</title>
        <authorList>
            <person name="Fradin H."/>
            <person name="Zegar C."/>
            <person name="Gutwein M."/>
            <person name="Lucas J."/>
            <person name="Kovtun M."/>
            <person name="Corcoran D."/>
            <person name="Baugh L.R."/>
            <person name="Kiontke K."/>
            <person name="Gunsalus K."/>
            <person name="Fitch D.H."/>
            <person name="Piano F."/>
        </authorList>
    </citation>
    <scope>NUCLEOTIDE SEQUENCE [LARGE SCALE GENOMIC DNA]</scope>
    <source>
        <strain evidence="2">PF1309</strain>
    </source>
</reference>
<organism evidence="2 3">
    <name type="scientific">Diploscapter pachys</name>
    <dbReference type="NCBI Taxonomy" id="2018661"/>
    <lineage>
        <taxon>Eukaryota</taxon>
        <taxon>Metazoa</taxon>
        <taxon>Ecdysozoa</taxon>
        <taxon>Nematoda</taxon>
        <taxon>Chromadorea</taxon>
        <taxon>Rhabditida</taxon>
        <taxon>Rhabditina</taxon>
        <taxon>Rhabditomorpha</taxon>
        <taxon>Rhabditoidea</taxon>
        <taxon>Rhabditidae</taxon>
        <taxon>Diploscapter</taxon>
    </lineage>
</organism>
<evidence type="ECO:0000256" key="1">
    <source>
        <dbReference type="SAM" id="MobiDB-lite"/>
    </source>
</evidence>
<dbReference type="OrthoDB" id="5798777at2759"/>
<dbReference type="Proteomes" id="UP000218231">
    <property type="component" value="Unassembled WGS sequence"/>
</dbReference>
<feature type="compositionally biased region" description="Polar residues" evidence="1">
    <location>
        <begin position="133"/>
        <end position="146"/>
    </location>
</feature>
<name>A0A2A2JL55_9BILA</name>
<feature type="compositionally biased region" description="Basic and acidic residues" evidence="1">
    <location>
        <begin position="175"/>
        <end position="189"/>
    </location>
</feature>
<dbReference type="EMBL" id="LIAE01010371">
    <property type="protein sequence ID" value="PAV62377.1"/>
    <property type="molecule type" value="Genomic_DNA"/>
</dbReference>
<proteinExistence type="predicted"/>
<comment type="caution">
    <text evidence="2">The sequence shown here is derived from an EMBL/GenBank/DDBJ whole genome shotgun (WGS) entry which is preliminary data.</text>
</comment>
<sequence>MVESELPVAMPNRQFRRMPLRGCHRFCQPYCTSACMDRFPLILMKAPTESSTTTSMPEVKICPSECQPECLSSCLEKKHLPSIVPCILTDDMCRCLPGYVQCSENNCCVVYRAMAARYRYSQQYSLSDDKKTNATTQTSRKGNQNDSSEEEGGNTKHTAGMGKYVKTLKSMGASKKSEGEDNTDDEKAKKSSKSSAIPAKDQKSH</sequence>
<dbReference type="AlphaFoldDB" id="A0A2A2JL55"/>
<evidence type="ECO:0000313" key="3">
    <source>
        <dbReference type="Proteomes" id="UP000218231"/>
    </source>
</evidence>
<evidence type="ECO:0000313" key="2">
    <source>
        <dbReference type="EMBL" id="PAV62377.1"/>
    </source>
</evidence>
<keyword evidence="3" id="KW-1185">Reference proteome</keyword>
<accession>A0A2A2JL55</accession>
<gene>
    <name evidence="2" type="ORF">WR25_26724</name>
</gene>
<feature type="region of interest" description="Disordered" evidence="1">
    <location>
        <begin position="126"/>
        <end position="205"/>
    </location>
</feature>
<protein>
    <submittedName>
        <fullName evidence="2">Uncharacterized protein</fullName>
    </submittedName>
</protein>